<comment type="caution">
    <text evidence="2">The sequence shown here is derived from an EMBL/GenBank/DDBJ whole genome shotgun (WGS) entry which is preliminary data.</text>
</comment>
<dbReference type="AlphaFoldDB" id="A0A015L217"/>
<dbReference type="OrthoDB" id="2439461at2759"/>
<name>A0A015L217_RHIIW</name>
<dbReference type="HOGENOM" id="CLU_084551_0_0_1"/>
<sequence length="242" mass="27854">METLFHFVYVLPNFNSDEDITSFFIYANRLLNYSTLYKKLLSNIQSIDSLRELNSKLLAEIAELRKENAEIPELREKFLKFAEVEAENARLKQIIKENARRDSENAELKSRVGELEARLALLEQSSAVDGMALPFQNGEEAMPVVTVPTVDVPDSVIDKLNNEVGRAPSDLDGNDEEMVDFLDDVYKKSISNKIRERRREKKQRDQEALVISQYVTKIPEVTDILISEQDHLSLFEIFLLEI</sequence>
<evidence type="ECO:0000313" key="2">
    <source>
        <dbReference type="EMBL" id="EXX73814.1"/>
    </source>
</evidence>
<dbReference type="Proteomes" id="UP000022910">
    <property type="component" value="Unassembled WGS sequence"/>
</dbReference>
<gene>
    <name evidence="2" type="ORF">RirG_057000</name>
</gene>
<keyword evidence="1" id="KW-0175">Coiled coil</keyword>
<keyword evidence="3" id="KW-1185">Reference proteome</keyword>
<reference evidence="2 3" key="1">
    <citation type="submission" date="2014-02" db="EMBL/GenBank/DDBJ databases">
        <title>Single nucleus genome sequencing reveals high similarity among nuclei of an endomycorrhizal fungus.</title>
        <authorList>
            <person name="Lin K."/>
            <person name="Geurts R."/>
            <person name="Zhang Z."/>
            <person name="Limpens E."/>
            <person name="Saunders D.G."/>
            <person name="Mu D."/>
            <person name="Pang E."/>
            <person name="Cao H."/>
            <person name="Cha H."/>
            <person name="Lin T."/>
            <person name="Zhou Q."/>
            <person name="Shang Y."/>
            <person name="Li Y."/>
            <person name="Ivanov S."/>
            <person name="Sharma T."/>
            <person name="Velzen R.V."/>
            <person name="Ruijter N.D."/>
            <person name="Aanen D.K."/>
            <person name="Win J."/>
            <person name="Kamoun S."/>
            <person name="Bisseling T."/>
            <person name="Huang S."/>
        </authorList>
    </citation>
    <scope>NUCLEOTIDE SEQUENCE [LARGE SCALE GENOMIC DNA]</scope>
    <source>
        <strain evidence="3">DAOM197198w</strain>
    </source>
</reference>
<protein>
    <submittedName>
        <fullName evidence="2">Uncharacterized protein</fullName>
    </submittedName>
</protein>
<evidence type="ECO:0000313" key="3">
    <source>
        <dbReference type="Proteomes" id="UP000022910"/>
    </source>
</evidence>
<organism evidence="2 3">
    <name type="scientific">Rhizophagus irregularis (strain DAOM 197198w)</name>
    <name type="common">Glomus intraradices</name>
    <dbReference type="NCBI Taxonomy" id="1432141"/>
    <lineage>
        <taxon>Eukaryota</taxon>
        <taxon>Fungi</taxon>
        <taxon>Fungi incertae sedis</taxon>
        <taxon>Mucoromycota</taxon>
        <taxon>Glomeromycotina</taxon>
        <taxon>Glomeromycetes</taxon>
        <taxon>Glomerales</taxon>
        <taxon>Glomeraceae</taxon>
        <taxon>Rhizophagus</taxon>
    </lineage>
</organism>
<dbReference type="EMBL" id="JEMT01013643">
    <property type="protein sequence ID" value="EXX73814.1"/>
    <property type="molecule type" value="Genomic_DNA"/>
</dbReference>
<accession>A0A015L217</accession>
<proteinExistence type="predicted"/>
<feature type="coiled-coil region" evidence="1">
    <location>
        <begin position="47"/>
        <end position="125"/>
    </location>
</feature>
<evidence type="ECO:0000256" key="1">
    <source>
        <dbReference type="SAM" id="Coils"/>
    </source>
</evidence>